<name>A0A6A6I410_9PLEO</name>
<accession>A0A6A6I410</accession>
<dbReference type="OrthoDB" id="4682787at2759"/>
<dbReference type="AlphaFoldDB" id="A0A6A6I410"/>
<dbReference type="PANTHER" id="PTHR33048:SF47">
    <property type="entry name" value="INTEGRAL MEMBRANE PROTEIN-RELATED"/>
    <property type="match status" value="1"/>
</dbReference>
<evidence type="ECO:0000259" key="7">
    <source>
        <dbReference type="Pfam" id="PF20684"/>
    </source>
</evidence>
<feature type="transmembrane region" description="Helical" evidence="6">
    <location>
        <begin position="186"/>
        <end position="208"/>
    </location>
</feature>
<evidence type="ECO:0000256" key="1">
    <source>
        <dbReference type="ARBA" id="ARBA00004141"/>
    </source>
</evidence>
<evidence type="ECO:0000313" key="8">
    <source>
        <dbReference type="EMBL" id="KAF2245016.1"/>
    </source>
</evidence>
<dbReference type="InterPro" id="IPR049326">
    <property type="entry name" value="Rhodopsin_dom_fungi"/>
</dbReference>
<comment type="subcellular location">
    <subcellularLocation>
        <location evidence="1">Membrane</location>
        <topology evidence="1">Multi-pass membrane protein</topology>
    </subcellularLocation>
</comment>
<dbReference type="PANTHER" id="PTHR33048">
    <property type="entry name" value="PTH11-LIKE INTEGRAL MEMBRANE PROTEIN (AFU_ORTHOLOGUE AFUA_5G11245)"/>
    <property type="match status" value="1"/>
</dbReference>
<feature type="transmembrane region" description="Helical" evidence="6">
    <location>
        <begin position="108"/>
        <end position="130"/>
    </location>
</feature>
<evidence type="ECO:0000256" key="4">
    <source>
        <dbReference type="ARBA" id="ARBA00023136"/>
    </source>
</evidence>
<evidence type="ECO:0000256" key="3">
    <source>
        <dbReference type="ARBA" id="ARBA00022989"/>
    </source>
</evidence>
<keyword evidence="9" id="KW-1185">Reference proteome</keyword>
<feature type="transmembrane region" description="Helical" evidence="6">
    <location>
        <begin position="150"/>
        <end position="174"/>
    </location>
</feature>
<dbReference type="GO" id="GO:0016020">
    <property type="term" value="C:membrane"/>
    <property type="evidence" value="ECO:0007669"/>
    <property type="project" value="UniProtKB-SubCell"/>
</dbReference>
<sequence length="252" mass="28781">LCLGLSSVAIILRVWTRFFIMKAHGWDDYTMILAWLCFIPYTGICLEAMKYGSWKHQWDVTMSDMFVFLKLANVMEVFYNPTIFVTKLSILLQYERLFCPHRAGWTHLVIWALIIFNLLFYIAVMIPQVLACNPREKIWHPYIEGTCLDLAAILISGAVVNVISDFAILILPLFKVWRLQLSASKKLGVSAIFATGLFACLSSIFRMVNNVRFAHTQDVTWNLSPVALWTMAEITSGIICGCMPAVPLFFKH</sequence>
<feature type="non-terminal residue" evidence="8">
    <location>
        <position position="252"/>
    </location>
</feature>
<proteinExistence type="inferred from homology"/>
<dbReference type="Pfam" id="PF20684">
    <property type="entry name" value="Fung_rhodopsin"/>
    <property type="match status" value="1"/>
</dbReference>
<dbReference type="RefSeq" id="XP_033680020.1">
    <property type="nucleotide sequence ID" value="XM_033822587.1"/>
</dbReference>
<feature type="transmembrane region" description="Helical" evidence="6">
    <location>
        <begin position="32"/>
        <end position="49"/>
    </location>
</feature>
<keyword evidence="4 6" id="KW-0472">Membrane</keyword>
<evidence type="ECO:0000256" key="5">
    <source>
        <dbReference type="ARBA" id="ARBA00038359"/>
    </source>
</evidence>
<feature type="non-terminal residue" evidence="8">
    <location>
        <position position="1"/>
    </location>
</feature>
<dbReference type="Proteomes" id="UP000800094">
    <property type="component" value="Unassembled WGS sequence"/>
</dbReference>
<comment type="similarity">
    <text evidence="5">Belongs to the SAT4 family.</text>
</comment>
<evidence type="ECO:0000313" key="9">
    <source>
        <dbReference type="Proteomes" id="UP000800094"/>
    </source>
</evidence>
<keyword evidence="3 6" id="KW-1133">Transmembrane helix</keyword>
<dbReference type="InterPro" id="IPR052337">
    <property type="entry name" value="SAT4-like"/>
</dbReference>
<organism evidence="8 9">
    <name type="scientific">Trematosphaeria pertusa</name>
    <dbReference type="NCBI Taxonomy" id="390896"/>
    <lineage>
        <taxon>Eukaryota</taxon>
        <taxon>Fungi</taxon>
        <taxon>Dikarya</taxon>
        <taxon>Ascomycota</taxon>
        <taxon>Pezizomycotina</taxon>
        <taxon>Dothideomycetes</taxon>
        <taxon>Pleosporomycetidae</taxon>
        <taxon>Pleosporales</taxon>
        <taxon>Massarineae</taxon>
        <taxon>Trematosphaeriaceae</taxon>
        <taxon>Trematosphaeria</taxon>
    </lineage>
</organism>
<evidence type="ECO:0000256" key="2">
    <source>
        <dbReference type="ARBA" id="ARBA00022692"/>
    </source>
</evidence>
<dbReference type="GeneID" id="54575917"/>
<evidence type="ECO:0000256" key="6">
    <source>
        <dbReference type="SAM" id="Phobius"/>
    </source>
</evidence>
<feature type="transmembrane region" description="Helical" evidence="6">
    <location>
        <begin position="228"/>
        <end position="250"/>
    </location>
</feature>
<reference evidence="8" key="1">
    <citation type="journal article" date="2020" name="Stud. Mycol.">
        <title>101 Dothideomycetes genomes: a test case for predicting lifestyles and emergence of pathogens.</title>
        <authorList>
            <person name="Haridas S."/>
            <person name="Albert R."/>
            <person name="Binder M."/>
            <person name="Bloem J."/>
            <person name="Labutti K."/>
            <person name="Salamov A."/>
            <person name="Andreopoulos B."/>
            <person name="Baker S."/>
            <person name="Barry K."/>
            <person name="Bills G."/>
            <person name="Bluhm B."/>
            <person name="Cannon C."/>
            <person name="Castanera R."/>
            <person name="Culley D."/>
            <person name="Daum C."/>
            <person name="Ezra D."/>
            <person name="Gonzalez J."/>
            <person name="Henrissat B."/>
            <person name="Kuo A."/>
            <person name="Liang C."/>
            <person name="Lipzen A."/>
            <person name="Lutzoni F."/>
            <person name="Magnuson J."/>
            <person name="Mondo S."/>
            <person name="Nolan M."/>
            <person name="Ohm R."/>
            <person name="Pangilinan J."/>
            <person name="Park H.-J."/>
            <person name="Ramirez L."/>
            <person name="Alfaro M."/>
            <person name="Sun H."/>
            <person name="Tritt A."/>
            <person name="Yoshinaga Y."/>
            <person name="Zwiers L.-H."/>
            <person name="Turgeon B."/>
            <person name="Goodwin S."/>
            <person name="Spatafora J."/>
            <person name="Crous P."/>
            <person name="Grigoriev I."/>
        </authorList>
    </citation>
    <scope>NUCLEOTIDE SEQUENCE</scope>
    <source>
        <strain evidence="8">CBS 122368</strain>
    </source>
</reference>
<feature type="domain" description="Rhodopsin" evidence="7">
    <location>
        <begin position="12"/>
        <end position="248"/>
    </location>
</feature>
<gene>
    <name evidence="8" type="ORF">BU26DRAFT_382303</name>
</gene>
<dbReference type="EMBL" id="ML987202">
    <property type="protein sequence ID" value="KAF2245016.1"/>
    <property type="molecule type" value="Genomic_DNA"/>
</dbReference>
<protein>
    <recommendedName>
        <fullName evidence="7">Rhodopsin domain-containing protein</fullName>
    </recommendedName>
</protein>
<keyword evidence="2 6" id="KW-0812">Transmembrane</keyword>